<accession>A0AAD4IAU1</accession>
<evidence type="ECO:0000313" key="2">
    <source>
        <dbReference type="EMBL" id="KAG9191176.1"/>
    </source>
</evidence>
<protein>
    <submittedName>
        <fullName evidence="2">Uncharacterized protein</fullName>
    </submittedName>
</protein>
<feature type="region of interest" description="Disordered" evidence="1">
    <location>
        <begin position="1"/>
        <end position="22"/>
    </location>
</feature>
<feature type="region of interest" description="Disordered" evidence="1">
    <location>
        <begin position="35"/>
        <end position="88"/>
    </location>
</feature>
<proteinExistence type="predicted"/>
<keyword evidence="3" id="KW-1185">Reference proteome</keyword>
<reference evidence="2" key="1">
    <citation type="submission" date="2021-07" db="EMBL/GenBank/DDBJ databases">
        <title>Genome Resource of American Ginseng Black Spot Pathogen Alternaria panax.</title>
        <authorList>
            <person name="Qiu C."/>
            <person name="Wang W."/>
            <person name="Liu Z."/>
        </authorList>
    </citation>
    <scope>NUCLEOTIDE SEQUENCE</scope>
    <source>
        <strain evidence="2">BNCC115425</strain>
    </source>
</reference>
<dbReference type="AlphaFoldDB" id="A0AAD4IAU1"/>
<evidence type="ECO:0000313" key="3">
    <source>
        <dbReference type="Proteomes" id="UP001199106"/>
    </source>
</evidence>
<comment type="caution">
    <text evidence="2">The sequence shown here is derived from an EMBL/GenBank/DDBJ whole genome shotgun (WGS) entry which is preliminary data.</text>
</comment>
<evidence type="ECO:0000256" key="1">
    <source>
        <dbReference type="SAM" id="MobiDB-lite"/>
    </source>
</evidence>
<gene>
    <name evidence="2" type="ORF">G6011_09264</name>
</gene>
<dbReference type="Proteomes" id="UP001199106">
    <property type="component" value="Unassembled WGS sequence"/>
</dbReference>
<dbReference type="EMBL" id="JAANER010000004">
    <property type="protein sequence ID" value="KAG9191176.1"/>
    <property type="molecule type" value="Genomic_DNA"/>
</dbReference>
<sequence>MDSGTLVSSMQFWNDPGASNKKLSLVDLTTTTMRARAGRSSGCDQHASLTRQLQPDSRCDHRQGQPDASFAPDQTGHQPPSGGGEKSEKLIPTASLTDVALSDSEALWGVGGGREDDHDESDTGHGCLDEATQHLAERQRGMPPSGREAARSQTTVINAAYLGPRVAGKTSVAYNKPIVVDIELPVWGSSDEPSVVYSRANVG</sequence>
<name>A0AAD4IAU1_9PLEO</name>
<organism evidence="2 3">
    <name type="scientific">Alternaria panax</name>
    <dbReference type="NCBI Taxonomy" id="48097"/>
    <lineage>
        <taxon>Eukaryota</taxon>
        <taxon>Fungi</taxon>
        <taxon>Dikarya</taxon>
        <taxon>Ascomycota</taxon>
        <taxon>Pezizomycotina</taxon>
        <taxon>Dothideomycetes</taxon>
        <taxon>Pleosporomycetidae</taxon>
        <taxon>Pleosporales</taxon>
        <taxon>Pleosporineae</taxon>
        <taxon>Pleosporaceae</taxon>
        <taxon>Alternaria</taxon>
        <taxon>Alternaria sect. Panax</taxon>
    </lineage>
</organism>
<feature type="compositionally biased region" description="Polar residues" evidence="1">
    <location>
        <begin position="1"/>
        <end position="12"/>
    </location>
</feature>